<accession>A0A7G6E6G7</accession>
<organism evidence="2 3">
    <name type="scientific">Thermanaerosceptrum fracticalcis</name>
    <dbReference type="NCBI Taxonomy" id="1712410"/>
    <lineage>
        <taxon>Bacteria</taxon>
        <taxon>Bacillati</taxon>
        <taxon>Bacillota</taxon>
        <taxon>Clostridia</taxon>
        <taxon>Eubacteriales</taxon>
        <taxon>Peptococcaceae</taxon>
        <taxon>Thermanaerosceptrum</taxon>
    </lineage>
</organism>
<dbReference type="SUPFAM" id="SSF101307">
    <property type="entry name" value="YutG-like"/>
    <property type="match status" value="1"/>
</dbReference>
<name>A0A7G6E6G7_THEFR</name>
<dbReference type="Proteomes" id="UP000515847">
    <property type="component" value="Chromosome"/>
</dbReference>
<feature type="domain" description="YutG/PgpA" evidence="1">
    <location>
        <begin position="15"/>
        <end position="151"/>
    </location>
</feature>
<reference evidence="2 3" key="1">
    <citation type="journal article" date="2019" name="Front. Microbiol.">
        <title>Thermoanaerosceptrum fracticalcis gen. nov. sp. nov., a Novel Fumarate-Fermenting Microorganism From a Deep Fractured Carbonate Aquifer of the US Great Basin.</title>
        <authorList>
            <person name="Hamilton-Brehm S.D."/>
            <person name="Stewart L.E."/>
            <person name="Zavarin M."/>
            <person name="Caldwell M."/>
            <person name="Lawson P.A."/>
            <person name="Onstott T.C."/>
            <person name="Grzymski J."/>
            <person name="Neveux I."/>
            <person name="Lollar B.S."/>
            <person name="Russell C.E."/>
            <person name="Moser D.P."/>
        </authorList>
    </citation>
    <scope>NUCLEOTIDE SEQUENCE [LARGE SCALE GENOMIC DNA]</scope>
    <source>
        <strain evidence="2 3">DRI-13</strain>
    </source>
</reference>
<proteinExistence type="predicted"/>
<evidence type="ECO:0000259" key="1">
    <source>
        <dbReference type="Pfam" id="PF04608"/>
    </source>
</evidence>
<evidence type="ECO:0000313" key="2">
    <source>
        <dbReference type="EMBL" id="QNB47671.1"/>
    </source>
</evidence>
<dbReference type="InterPro" id="IPR007686">
    <property type="entry name" value="YutG/PgpA"/>
</dbReference>
<dbReference type="EMBL" id="CP045798">
    <property type="protein sequence ID" value="QNB47671.1"/>
    <property type="molecule type" value="Genomic_DNA"/>
</dbReference>
<dbReference type="RefSeq" id="WP_051966073.1">
    <property type="nucleotide sequence ID" value="NZ_CP045798.1"/>
</dbReference>
<dbReference type="KEGG" id="tfr:BR63_16190"/>
<dbReference type="Pfam" id="PF04608">
    <property type="entry name" value="PgpA"/>
    <property type="match status" value="1"/>
</dbReference>
<dbReference type="GO" id="GO:0008962">
    <property type="term" value="F:phosphatidylglycerophosphatase activity"/>
    <property type="evidence" value="ECO:0007669"/>
    <property type="project" value="InterPro"/>
</dbReference>
<dbReference type="OrthoDB" id="9793244at2"/>
<evidence type="ECO:0000313" key="3">
    <source>
        <dbReference type="Proteomes" id="UP000515847"/>
    </source>
</evidence>
<dbReference type="InterPro" id="IPR036681">
    <property type="entry name" value="PgpA-like_sf"/>
</dbReference>
<protein>
    <submittedName>
        <fullName evidence="2">Phosphatidylglycerophosphatase A</fullName>
    </submittedName>
</protein>
<gene>
    <name evidence="2" type="ORF">BR63_16190</name>
</gene>
<dbReference type="AlphaFoldDB" id="A0A7G6E6G7"/>
<dbReference type="InterPro" id="IPR026038">
    <property type="entry name" value="Put_PGPase"/>
</dbReference>
<sequence>MKKETLKQLVQRGVMVGDIAEIVKWLQEPYFPDLQLAECVEAVEAVLNKREVQHAVLTGIALDMLTEQKLVPQPLAGIIEEDQGLYGIDEVLAMGITNVYGTIGITSFGYLDKMKTGIIGRLHNGKEGRVNTFLDDLVAAIAAAAAAKIAHNS</sequence>
<dbReference type="CDD" id="cd06971">
    <property type="entry name" value="PgpA"/>
    <property type="match status" value="1"/>
</dbReference>
<keyword evidence="3" id="KW-1185">Reference proteome</keyword>
<dbReference type="PIRSF" id="PIRSF019587">
    <property type="entry name" value="PGPase"/>
    <property type="match status" value="1"/>
</dbReference>
<dbReference type="GO" id="GO:0006629">
    <property type="term" value="P:lipid metabolic process"/>
    <property type="evidence" value="ECO:0007669"/>
    <property type="project" value="InterPro"/>
</dbReference>
<dbReference type="Gene3D" id="1.10.3760.10">
    <property type="entry name" value="PgpA-like"/>
    <property type="match status" value="1"/>
</dbReference>